<protein>
    <submittedName>
        <fullName evidence="1">Uncharacterized protein</fullName>
    </submittedName>
</protein>
<sequence>MTVGGTSLQHRVVMAPLTRLRADENHVLQPMAKTYYEQRACSPGTLIISEAALISPASGGMSNGPGIFREEQIAAWKTVTDAVHSKGSFIFCQLVALGRAADPDALQREGGYEVLAPSAVPMDENSHTPGVLSEQRILDVIQEFKTAAKNAMAAGFDGVEIHGANGYLVDQFLHDTTNVRTDRWGGSIRNRARFAVELAKALVQTVGADKVGFRISPWNDWQGMYMPDPIPQFSHLVSELGNLDLAYLHIIESRVSNNVDCEPRGQIMPLLDIWGRNAPVLVAGGFTPQNVAGAIDEDYKDYNVAVVFGRHFLANPDLPFRLKNGISLQKYDRSTFYTKLIARGYIDYPFNAKFQAAMSSGGTI</sequence>
<reference evidence="1" key="1">
    <citation type="submission" date="2022-08" db="EMBL/GenBank/DDBJ databases">
        <title>Genome Sequence of Lecanicillium fungicola.</title>
        <authorList>
            <person name="Buettner E."/>
        </authorList>
    </citation>
    <scope>NUCLEOTIDE SEQUENCE</scope>
    <source>
        <strain evidence="1">Babe33</strain>
    </source>
</reference>
<dbReference type="EMBL" id="JANJQO010000013">
    <property type="protein sequence ID" value="KAJ2983875.1"/>
    <property type="molecule type" value="Genomic_DNA"/>
</dbReference>
<evidence type="ECO:0000313" key="2">
    <source>
        <dbReference type="Proteomes" id="UP001143910"/>
    </source>
</evidence>
<keyword evidence="2" id="KW-1185">Reference proteome</keyword>
<comment type="caution">
    <text evidence="1">The sequence shown here is derived from an EMBL/GenBank/DDBJ whole genome shotgun (WGS) entry which is preliminary data.</text>
</comment>
<organism evidence="1 2">
    <name type="scientific">Zarea fungicola</name>
    <dbReference type="NCBI Taxonomy" id="93591"/>
    <lineage>
        <taxon>Eukaryota</taxon>
        <taxon>Fungi</taxon>
        <taxon>Dikarya</taxon>
        <taxon>Ascomycota</taxon>
        <taxon>Pezizomycotina</taxon>
        <taxon>Sordariomycetes</taxon>
        <taxon>Hypocreomycetidae</taxon>
        <taxon>Hypocreales</taxon>
        <taxon>Cordycipitaceae</taxon>
        <taxon>Zarea</taxon>
    </lineage>
</organism>
<accession>A0ACC1NY47</accession>
<name>A0ACC1NY47_9HYPO</name>
<dbReference type="Proteomes" id="UP001143910">
    <property type="component" value="Unassembled WGS sequence"/>
</dbReference>
<gene>
    <name evidence="1" type="ORF">NQ176_g361</name>
</gene>
<proteinExistence type="predicted"/>
<evidence type="ECO:0000313" key="1">
    <source>
        <dbReference type="EMBL" id="KAJ2983875.1"/>
    </source>
</evidence>